<dbReference type="EMBL" id="KZ772768">
    <property type="protein sequence ID" value="PTQ32676.1"/>
    <property type="molecule type" value="Genomic_DNA"/>
</dbReference>
<evidence type="ECO:0000256" key="1">
    <source>
        <dbReference type="SAM" id="MobiDB-lite"/>
    </source>
</evidence>
<sequence>MGPFERWTREGGRGRAGGRAGRDAEGASDLGHRNRRGEHAVQTSGPHVHQQAGRAENLHNDGRRSRWEGTKLAVMLCWLGPAAPVWLEDLCQSSGDRLNSVALTPFSLSMIRSDLSWSWMRIARAFGCPSRSSFLNHAPRNRLR</sequence>
<reference evidence="3" key="1">
    <citation type="journal article" date="2017" name="Cell">
        <title>Insights into land plant evolution garnered from the Marchantia polymorpha genome.</title>
        <authorList>
            <person name="Bowman J.L."/>
            <person name="Kohchi T."/>
            <person name="Yamato K.T."/>
            <person name="Jenkins J."/>
            <person name="Shu S."/>
            <person name="Ishizaki K."/>
            <person name="Yamaoka S."/>
            <person name="Nishihama R."/>
            <person name="Nakamura Y."/>
            <person name="Berger F."/>
            <person name="Adam C."/>
            <person name="Aki S.S."/>
            <person name="Althoff F."/>
            <person name="Araki T."/>
            <person name="Arteaga-Vazquez M.A."/>
            <person name="Balasubrmanian S."/>
            <person name="Barry K."/>
            <person name="Bauer D."/>
            <person name="Boehm C.R."/>
            <person name="Briginshaw L."/>
            <person name="Caballero-Perez J."/>
            <person name="Catarino B."/>
            <person name="Chen F."/>
            <person name="Chiyoda S."/>
            <person name="Chovatia M."/>
            <person name="Davies K.M."/>
            <person name="Delmans M."/>
            <person name="Demura T."/>
            <person name="Dierschke T."/>
            <person name="Dolan L."/>
            <person name="Dorantes-Acosta A.E."/>
            <person name="Eklund D.M."/>
            <person name="Florent S.N."/>
            <person name="Flores-Sandoval E."/>
            <person name="Fujiyama A."/>
            <person name="Fukuzawa H."/>
            <person name="Galik B."/>
            <person name="Grimanelli D."/>
            <person name="Grimwood J."/>
            <person name="Grossniklaus U."/>
            <person name="Hamada T."/>
            <person name="Haseloff J."/>
            <person name="Hetherington A.J."/>
            <person name="Higo A."/>
            <person name="Hirakawa Y."/>
            <person name="Hundley H.N."/>
            <person name="Ikeda Y."/>
            <person name="Inoue K."/>
            <person name="Inoue S.I."/>
            <person name="Ishida S."/>
            <person name="Jia Q."/>
            <person name="Kakita M."/>
            <person name="Kanazawa T."/>
            <person name="Kawai Y."/>
            <person name="Kawashima T."/>
            <person name="Kennedy M."/>
            <person name="Kinose K."/>
            <person name="Kinoshita T."/>
            <person name="Kohara Y."/>
            <person name="Koide E."/>
            <person name="Komatsu K."/>
            <person name="Kopischke S."/>
            <person name="Kubo M."/>
            <person name="Kyozuka J."/>
            <person name="Lagercrantz U."/>
            <person name="Lin S.S."/>
            <person name="Lindquist E."/>
            <person name="Lipzen A.M."/>
            <person name="Lu C.W."/>
            <person name="De Luna E."/>
            <person name="Martienssen R.A."/>
            <person name="Minamino N."/>
            <person name="Mizutani M."/>
            <person name="Mizutani M."/>
            <person name="Mochizuki N."/>
            <person name="Monte I."/>
            <person name="Mosher R."/>
            <person name="Nagasaki H."/>
            <person name="Nakagami H."/>
            <person name="Naramoto S."/>
            <person name="Nishitani K."/>
            <person name="Ohtani M."/>
            <person name="Okamoto T."/>
            <person name="Okumura M."/>
            <person name="Phillips J."/>
            <person name="Pollak B."/>
            <person name="Reinders A."/>
            <person name="Rovekamp M."/>
            <person name="Sano R."/>
            <person name="Sawa S."/>
            <person name="Schmid M.W."/>
            <person name="Shirakawa M."/>
            <person name="Solano R."/>
            <person name="Spunde A."/>
            <person name="Suetsugu N."/>
            <person name="Sugano S."/>
            <person name="Sugiyama A."/>
            <person name="Sun R."/>
            <person name="Suzuki Y."/>
            <person name="Takenaka M."/>
            <person name="Takezawa D."/>
            <person name="Tomogane H."/>
            <person name="Tsuzuki M."/>
            <person name="Ueda T."/>
            <person name="Umeda M."/>
            <person name="Ward J.M."/>
            <person name="Watanabe Y."/>
            <person name="Yazaki K."/>
            <person name="Yokoyama R."/>
            <person name="Yoshitake Y."/>
            <person name="Yotsui I."/>
            <person name="Zachgo S."/>
            <person name="Schmutz J."/>
        </authorList>
    </citation>
    <scope>NUCLEOTIDE SEQUENCE [LARGE SCALE GENOMIC DNA]</scope>
    <source>
        <strain evidence="3">Tak-1</strain>
    </source>
</reference>
<dbReference type="AlphaFoldDB" id="A0A2R6WFP9"/>
<keyword evidence="3" id="KW-1185">Reference proteome</keyword>
<feature type="compositionally biased region" description="Basic and acidic residues" evidence="1">
    <location>
        <begin position="1"/>
        <end position="13"/>
    </location>
</feature>
<accession>A0A2R6WFP9</accession>
<evidence type="ECO:0000313" key="3">
    <source>
        <dbReference type="Proteomes" id="UP000244005"/>
    </source>
</evidence>
<dbReference type="Proteomes" id="UP000244005">
    <property type="component" value="Unassembled WGS sequence"/>
</dbReference>
<gene>
    <name evidence="2" type="ORF">MARPO_0096s0027</name>
</gene>
<protein>
    <submittedName>
        <fullName evidence="2">Uncharacterized protein</fullName>
    </submittedName>
</protein>
<feature type="region of interest" description="Disordered" evidence="1">
    <location>
        <begin position="1"/>
        <end position="63"/>
    </location>
</feature>
<proteinExistence type="predicted"/>
<organism evidence="2 3">
    <name type="scientific">Marchantia polymorpha</name>
    <name type="common">Common liverwort</name>
    <name type="synonym">Marchantia aquatica</name>
    <dbReference type="NCBI Taxonomy" id="3197"/>
    <lineage>
        <taxon>Eukaryota</taxon>
        <taxon>Viridiplantae</taxon>
        <taxon>Streptophyta</taxon>
        <taxon>Embryophyta</taxon>
        <taxon>Marchantiophyta</taxon>
        <taxon>Marchantiopsida</taxon>
        <taxon>Marchantiidae</taxon>
        <taxon>Marchantiales</taxon>
        <taxon>Marchantiaceae</taxon>
        <taxon>Marchantia</taxon>
    </lineage>
</organism>
<evidence type="ECO:0000313" key="2">
    <source>
        <dbReference type="EMBL" id="PTQ32676.1"/>
    </source>
</evidence>
<name>A0A2R6WFP9_MARPO</name>